<organism evidence="2">
    <name type="scientific">marine sediment metagenome</name>
    <dbReference type="NCBI Taxonomy" id="412755"/>
    <lineage>
        <taxon>unclassified sequences</taxon>
        <taxon>metagenomes</taxon>
        <taxon>ecological metagenomes</taxon>
    </lineage>
</organism>
<feature type="domain" description="PD-(D/E)XK endonuclease-like" evidence="1">
    <location>
        <begin position="5"/>
        <end position="261"/>
    </location>
</feature>
<gene>
    <name evidence="2" type="ORF">LCGC14_1992850</name>
</gene>
<dbReference type="InterPro" id="IPR011604">
    <property type="entry name" value="PDDEXK-like_dom_sf"/>
</dbReference>
<reference evidence="2" key="1">
    <citation type="journal article" date="2015" name="Nature">
        <title>Complex archaea that bridge the gap between prokaryotes and eukaryotes.</title>
        <authorList>
            <person name="Spang A."/>
            <person name="Saw J.H."/>
            <person name="Jorgensen S.L."/>
            <person name="Zaremba-Niedzwiedzka K."/>
            <person name="Martijn J."/>
            <person name="Lind A.E."/>
            <person name="van Eijk R."/>
            <person name="Schleper C."/>
            <person name="Guy L."/>
            <person name="Ettema T.J."/>
        </authorList>
    </citation>
    <scope>NUCLEOTIDE SEQUENCE</scope>
</reference>
<dbReference type="InterPro" id="IPR038726">
    <property type="entry name" value="PDDEXK_AddAB-type"/>
</dbReference>
<dbReference type="Pfam" id="PF12705">
    <property type="entry name" value="PDDEXK_1"/>
    <property type="match status" value="1"/>
</dbReference>
<evidence type="ECO:0000259" key="1">
    <source>
        <dbReference type="Pfam" id="PF12705"/>
    </source>
</evidence>
<evidence type="ECO:0000313" key="2">
    <source>
        <dbReference type="EMBL" id="KKL81632.1"/>
    </source>
</evidence>
<sequence length="270" mass="30908">MNITSLSPSMVNLYNQCPYKFYCSYCLQLPRMGSAYTAYGCAFHAMAEENFFQKVNTHQDLPIDLLLDFFRDGLQYRDDVDWKDQPESLDDMKDQGVKTVKAYMLNVAPGIQPKLVEHQWSMEIKNRPWAITGKIDLIEDDGNDGDGGDVYELKTANKLPAKPRNGSPPKPKGDHDFQVSTYVMGRRAETGRSDVQGRIHYGLRGSDKSMTLPLSYGDDLAQKVVSSFDYVAKCIQREWWPVFRSHYLCSRKYCSFWETCQDDNGGEVEK</sequence>
<proteinExistence type="predicted"/>
<dbReference type="Gene3D" id="3.90.320.10">
    <property type="match status" value="1"/>
</dbReference>
<accession>A0A0F9I2Q7</accession>
<protein>
    <recommendedName>
        <fullName evidence="1">PD-(D/E)XK endonuclease-like domain-containing protein</fullName>
    </recommendedName>
</protein>
<comment type="caution">
    <text evidence="2">The sequence shown here is derived from an EMBL/GenBank/DDBJ whole genome shotgun (WGS) entry which is preliminary data.</text>
</comment>
<dbReference type="EMBL" id="LAZR01022511">
    <property type="protein sequence ID" value="KKL81632.1"/>
    <property type="molecule type" value="Genomic_DNA"/>
</dbReference>
<dbReference type="AlphaFoldDB" id="A0A0F9I2Q7"/>
<name>A0A0F9I2Q7_9ZZZZ</name>